<dbReference type="EMBL" id="VLPL01000004">
    <property type="protein sequence ID" value="TSJ44968.1"/>
    <property type="molecule type" value="Genomic_DNA"/>
</dbReference>
<comment type="caution">
    <text evidence="4">The sequence shown here is derived from an EMBL/GenBank/DDBJ whole genome shotgun (WGS) entry which is preliminary data.</text>
</comment>
<dbReference type="InterPro" id="IPR002068">
    <property type="entry name" value="A-crystallin/Hsp20_dom"/>
</dbReference>
<dbReference type="InterPro" id="IPR008978">
    <property type="entry name" value="HSP20-like_chaperone"/>
</dbReference>
<dbReference type="Proteomes" id="UP000316008">
    <property type="component" value="Unassembled WGS sequence"/>
</dbReference>
<keyword evidence="5" id="KW-1185">Reference proteome</keyword>
<evidence type="ECO:0000313" key="4">
    <source>
        <dbReference type="EMBL" id="TSJ44968.1"/>
    </source>
</evidence>
<evidence type="ECO:0000256" key="1">
    <source>
        <dbReference type="PROSITE-ProRule" id="PRU00285"/>
    </source>
</evidence>
<proteinExistence type="inferred from homology"/>
<dbReference type="PANTHER" id="PTHR11527">
    <property type="entry name" value="HEAT-SHOCK PROTEIN 20 FAMILY MEMBER"/>
    <property type="match status" value="1"/>
</dbReference>
<protein>
    <submittedName>
        <fullName evidence="4">Hsp20/alpha crystallin family protein</fullName>
    </submittedName>
</protein>
<name>A0A556MYU5_9FLAO</name>
<evidence type="ECO:0000256" key="2">
    <source>
        <dbReference type="RuleBase" id="RU003616"/>
    </source>
</evidence>
<feature type="domain" description="SHSP" evidence="3">
    <location>
        <begin position="32"/>
        <end position="145"/>
    </location>
</feature>
<organism evidence="4 5">
    <name type="scientific">Fluviicola chungangensis</name>
    <dbReference type="NCBI Taxonomy" id="2597671"/>
    <lineage>
        <taxon>Bacteria</taxon>
        <taxon>Pseudomonadati</taxon>
        <taxon>Bacteroidota</taxon>
        <taxon>Flavobacteriia</taxon>
        <taxon>Flavobacteriales</taxon>
        <taxon>Crocinitomicaceae</taxon>
        <taxon>Fluviicola</taxon>
    </lineage>
</organism>
<reference evidence="4 5" key="1">
    <citation type="submission" date="2019-07" db="EMBL/GenBank/DDBJ databases">
        <authorList>
            <person name="Huq M.A."/>
        </authorList>
    </citation>
    <scope>NUCLEOTIDE SEQUENCE [LARGE SCALE GENOMIC DNA]</scope>
    <source>
        <strain evidence="4 5">MAH-3</strain>
    </source>
</reference>
<dbReference type="RefSeq" id="WP_144333089.1">
    <property type="nucleotide sequence ID" value="NZ_VLPL01000004.1"/>
</dbReference>
<dbReference type="PROSITE" id="PS01031">
    <property type="entry name" value="SHSP"/>
    <property type="match status" value="1"/>
</dbReference>
<evidence type="ECO:0000313" key="5">
    <source>
        <dbReference type="Proteomes" id="UP000316008"/>
    </source>
</evidence>
<dbReference type="SUPFAM" id="SSF49764">
    <property type="entry name" value="HSP20-like chaperones"/>
    <property type="match status" value="1"/>
</dbReference>
<gene>
    <name evidence="4" type="ORF">FO442_10250</name>
</gene>
<comment type="similarity">
    <text evidence="1 2">Belongs to the small heat shock protein (HSP20) family.</text>
</comment>
<dbReference type="InterPro" id="IPR031107">
    <property type="entry name" value="Small_HSP"/>
</dbReference>
<accession>A0A556MYU5</accession>
<dbReference type="CDD" id="cd06464">
    <property type="entry name" value="ACD_sHsps-like"/>
    <property type="match status" value="1"/>
</dbReference>
<dbReference type="Pfam" id="PF00011">
    <property type="entry name" value="HSP20"/>
    <property type="match status" value="1"/>
</dbReference>
<dbReference type="OrthoDB" id="9814487at2"/>
<dbReference type="AlphaFoldDB" id="A0A556MYU5"/>
<evidence type="ECO:0000259" key="3">
    <source>
        <dbReference type="PROSITE" id="PS01031"/>
    </source>
</evidence>
<dbReference type="Gene3D" id="2.60.40.790">
    <property type="match status" value="1"/>
</dbReference>
<sequence>MKPEKTSKNEELTAPNWSDFFTDRIFSNRWPFHGMSLFPAVNIKESDEAFHTEMAVPGFSKKDFKIDVEGSNLTISADKEHETEESNEHYTKKEFERKSFSRTFNLPENVNEDKIEAVYKEGMLQLTIPKKEKTKPTLKKKITIS</sequence>